<accession>A0A5B7HCU6</accession>
<protein>
    <submittedName>
        <fullName evidence="1">Uncharacterized protein</fullName>
    </submittedName>
</protein>
<evidence type="ECO:0000313" key="2">
    <source>
        <dbReference type="Proteomes" id="UP000324222"/>
    </source>
</evidence>
<sequence>MAPDHDGPTLQTMTASYVYPYGLMFTMTTTHQLLGPSKGSSAMNRVHSLLWAAIFVC</sequence>
<organism evidence="1 2">
    <name type="scientific">Portunus trituberculatus</name>
    <name type="common">Swimming crab</name>
    <name type="synonym">Neptunus trituberculatus</name>
    <dbReference type="NCBI Taxonomy" id="210409"/>
    <lineage>
        <taxon>Eukaryota</taxon>
        <taxon>Metazoa</taxon>
        <taxon>Ecdysozoa</taxon>
        <taxon>Arthropoda</taxon>
        <taxon>Crustacea</taxon>
        <taxon>Multicrustacea</taxon>
        <taxon>Malacostraca</taxon>
        <taxon>Eumalacostraca</taxon>
        <taxon>Eucarida</taxon>
        <taxon>Decapoda</taxon>
        <taxon>Pleocyemata</taxon>
        <taxon>Brachyura</taxon>
        <taxon>Eubrachyura</taxon>
        <taxon>Portunoidea</taxon>
        <taxon>Portunidae</taxon>
        <taxon>Portuninae</taxon>
        <taxon>Portunus</taxon>
    </lineage>
</organism>
<name>A0A5B7HCU6_PORTR</name>
<evidence type="ECO:0000313" key="1">
    <source>
        <dbReference type="EMBL" id="MPC67147.1"/>
    </source>
</evidence>
<dbReference type="EMBL" id="VSRR010025811">
    <property type="protein sequence ID" value="MPC67147.1"/>
    <property type="molecule type" value="Genomic_DNA"/>
</dbReference>
<proteinExistence type="predicted"/>
<keyword evidence="2" id="KW-1185">Reference proteome</keyword>
<dbReference type="Proteomes" id="UP000324222">
    <property type="component" value="Unassembled WGS sequence"/>
</dbReference>
<reference evidence="1 2" key="1">
    <citation type="submission" date="2019-05" db="EMBL/GenBank/DDBJ databases">
        <title>Another draft genome of Portunus trituberculatus and its Hox gene families provides insights of decapod evolution.</title>
        <authorList>
            <person name="Jeong J.-H."/>
            <person name="Song I."/>
            <person name="Kim S."/>
            <person name="Choi T."/>
            <person name="Kim D."/>
            <person name="Ryu S."/>
            <person name="Kim W."/>
        </authorList>
    </citation>
    <scope>NUCLEOTIDE SEQUENCE [LARGE SCALE GENOMIC DNA]</scope>
    <source>
        <tissue evidence="1">Muscle</tissue>
    </source>
</reference>
<gene>
    <name evidence="1" type="ORF">E2C01_061313</name>
</gene>
<dbReference type="AlphaFoldDB" id="A0A5B7HCU6"/>
<comment type="caution">
    <text evidence="1">The sequence shown here is derived from an EMBL/GenBank/DDBJ whole genome shotgun (WGS) entry which is preliminary data.</text>
</comment>